<proteinExistence type="inferred from homology"/>
<dbReference type="SUPFAM" id="SSF53850">
    <property type="entry name" value="Periplasmic binding protein-like II"/>
    <property type="match status" value="1"/>
</dbReference>
<evidence type="ECO:0000256" key="2">
    <source>
        <dbReference type="ARBA" id="ARBA00023015"/>
    </source>
</evidence>
<reference evidence="7" key="1">
    <citation type="submission" date="2018-03" db="EMBL/GenBank/DDBJ databases">
        <title>New taxa in the Lactobacillus gasseri group.</title>
        <authorList>
            <person name="Tanizawa Y."/>
            <person name="Tohno M."/>
            <person name="Endo A."/>
            <person name="Arita M."/>
        </authorList>
    </citation>
    <scope>NUCLEOTIDE SEQUENCE [LARGE SCALE GENOMIC DNA]</scope>
    <source>
        <strain evidence="7">DSM 24759</strain>
    </source>
</reference>
<dbReference type="PROSITE" id="PS50931">
    <property type="entry name" value="HTH_LYSR"/>
    <property type="match status" value="1"/>
</dbReference>
<keyword evidence="4" id="KW-0804">Transcription</keyword>
<dbReference type="SUPFAM" id="SSF46785">
    <property type="entry name" value="Winged helix' DNA-binding domain"/>
    <property type="match status" value="1"/>
</dbReference>
<name>A0A2Z6TTM8_9LACO</name>
<dbReference type="GO" id="GO:0003700">
    <property type="term" value="F:DNA-binding transcription factor activity"/>
    <property type="evidence" value="ECO:0007669"/>
    <property type="project" value="InterPro"/>
</dbReference>
<dbReference type="PANTHER" id="PTHR30419:SF8">
    <property type="entry name" value="NITROGEN ASSIMILATION TRANSCRIPTIONAL ACTIVATOR-RELATED"/>
    <property type="match status" value="1"/>
</dbReference>
<comment type="similarity">
    <text evidence="1">Belongs to the LysR transcriptional regulatory family.</text>
</comment>
<dbReference type="PRINTS" id="PR00039">
    <property type="entry name" value="HTHLYSR"/>
</dbReference>
<sequence>MEIRVLRYFLKVCEEKNFSRAAEKLLISQPALSKQIKDLENELGVTLFIRSHNQLKMTPEAYFLRQRAQDIINLNDITEQTLKKEKVISGILRIGAGESPELANLMKILGTLGKNNQDVQIVLEDGNADQIEAKIENGLLDFGIVMGNRNLDNFNNIVLPQKNEFVAYFNKKLKLSEKDVITAKDLIGYPLAISNQSLVNNKFKIWAQDNFDKLHFYALSNLAYNSVLMAYKADTVTIIYKDLPAIKDEDFIYRPLSPQISDLNTIIWKKNTQLSALANKFLTEVKRQLL</sequence>
<gene>
    <name evidence="6" type="primary">lysR</name>
    <name evidence="6" type="ORF">LrDSM24759_09830</name>
</gene>
<organism evidence="6 7">
    <name type="scientific">Lactobacillus rodentium</name>
    <dbReference type="NCBI Taxonomy" id="947835"/>
    <lineage>
        <taxon>Bacteria</taxon>
        <taxon>Bacillati</taxon>
        <taxon>Bacillota</taxon>
        <taxon>Bacilli</taxon>
        <taxon>Lactobacillales</taxon>
        <taxon>Lactobacillaceae</taxon>
        <taxon>Lactobacillus</taxon>
    </lineage>
</organism>
<dbReference type="Gene3D" id="1.10.10.10">
    <property type="entry name" value="Winged helix-like DNA-binding domain superfamily/Winged helix DNA-binding domain"/>
    <property type="match status" value="1"/>
</dbReference>
<keyword evidence="3" id="KW-0238">DNA-binding</keyword>
<dbReference type="Proteomes" id="UP000257317">
    <property type="component" value="Unassembled WGS sequence"/>
</dbReference>
<dbReference type="RefSeq" id="WP_117118395.1">
    <property type="nucleotide sequence ID" value="NZ_BFBY01000006.1"/>
</dbReference>
<dbReference type="InterPro" id="IPR036390">
    <property type="entry name" value="WH_DNA-bd_sf"/>
</dbReference>
<dbReference type="AlphaFoldDB" id="A0A2Z6TTM8"/>
<dbReference type="Gene3D" id="3.40.190.290">
    <property type="match status" value="1"/>
</dbReference>
<dbReference type="InterPro" id="IPR005119">
    <property type="entry name" value="LysR_subst-bd"/>
</dbReference>
<comment type="caution">
    <text evidence="6">The sequence shown here is derived from an EMBL/GenBank/DDBJ whole genome shotgun (WGS) entry which is preliminary data.</text>
</comment>
<evidence type="ECO:0000313" key="7">
    <source>
        <dbReference type="Proteomes" id="UP000257317"/>
    </source>
</evidence>
<dbReference type="OrthoDB" id="9803735at2"/>
<dbReference type="PANTHER" id="PTHR30419">
    <property type="entry name" value="HTH-TYPE TRANSCRIPTIONAL REGULATOR YBHD"/>
    <property type="match status" value="1"/>
</dbReference>
<evidence type="ECO:0000256" key="1">
    <source>
        <dbReference type="ARBA" id="ARBA00009437"/>
    </source>
</evidence>
<dbReference type="GO" id="GO:0005829">
    <property type="term" value="C:cytosol"/>
    <property type="evidence" value="ECO:0007669"/>
    <property type="project" value="TreeGrafter"/>
</dbReference>
<keyword evidence="7" id="KW-1185">Reference proteome</keyword>
<dbReference type="Pfam" id="PF03466">
    <property type="entry name" value="LysR_substrate"/>
    <property type="match status" value="1"/>
</dbReference>
<dbReference type="EMBL" id="BFBY01000006">
    <property type="protein sequence ID" value="GBG05069.1"/>
    <property type="molecule type" value="Genomic_DNA"/>
</dbReference>
<evidence type="ECO:0000313" key="6">
    <source>
        <dbReference type="EMBL" id="GBG05069.1"/>
    </source>
</evidence>
<dbReference type="InterPro" id="IPR036388">
    <property type="entry name" value="WH-like_DNA-bd_sf"/>
</dbReference>
<protein>
    <submittedName>
        <fullName evidence="6">LysR family transcriptional regulator</fullName>
    </submittedName>
</protein>
<evidence type="ECO:0000256" key="3">
    <source>
        <dbReference type="ARBA" id="ARBA00023125"/>
    </source>
</evidence>
<evidence type="ECO:0000256" key="4">
    <source>
        <dbReference type="ARBA" id="ARBA00023163"/>
    </source>
</evidence>
<keyword evidence="2" id="KW-0805">Transcription regulation</keyword>
<accession>A0A2Z6TTM8</accession>
<dbReference type="InterPro" id="IPR050950">
    <property type="entry name" value="HTH-type_LysR_regulators"/>
</dbReference>
<dbReference type="FunFam" id="1.10.10.10:FF:000001">
    <property type="entry name" value="LysR family transcriptional regulator"/>
    <property type="match status" value="1"/>
</dbReference>
<evidence type="ECO:0000259" key="5">
    <source>
        <dbReference type="PROSITE" id="PS50931"/>
    </source>
</evidence>
<dbReference type="GO" id="GO:0003677">
    <property type="term" value="F:DNA binding"/>
    <property type="evidence" value="ECO:0007669"/>
    <property type="project" value="UniProtKB-KW"/>
</dbReference>
<dbReference type="InterPro" id="IPR000847">
    <property type="entry name" value="LysR_HTH_N"/>
</dbReference>
<dbReference type="CDD" id="cd05466">
    <property type="entry name" value="PBP2_LTTR_substrate"/>
    <property type="match status" value="1"/>
</dbReference>
<feature type="domain" description="HTH lysR-type" evidence="5">
    <location>
        <begin position="1"/>
        <end position="58"/>
    </location>
</feature>
<dbReference type="Pfam" id="PF00126">
    <property type="entry name" value="HTH_1"/>
    <property type="match status" value="1"/>
</dbReference>